<keyword evidence="1" id="KW-0175">Coiled coil</keyword>
<dbReference type="Proteomes" id="UP001634394">
    <property type="component" value="Unassembled WGS sequence"/>
</dbReference>
<evidence type="ECO:0000313" key="2">
    <source>
        <dbReference type="EMBL" id="KAL3876761.1"/>
    </source>
</evidence>
<accession>A0ABD3WTR9</accession>
<evidence type="ECO:0000256" key="1">
    <source>
        <dbReference type="SAM" id="Coils"/>
    </source>
</evidence>
<reference evidence="2 3" key="1">
    <citation type="submission" date="2024-11" db="EMBL/GenBank/DDBJ databases">
        <title>Chromosome-level genome assembly of the freshwater bivalve Anodonta woodiana.</title>
        <authorList>
            <person name="Chen X."/>
        </authorList>
    </citation>
    <scope>NUCLEOTIDE SEQUENCE [LARGE SCALE GENOMIC DNA]</scope>
    <source>
        <strain evidence="2">MN2024</strain>
        <tissue evidence="2">Gills</tissue>
    </source>
</reference>
<sequence>MSGHKFDSLKTFDELRVTLRRIESEHRQREDELKLGKKTTHLNMASTSTTSQTKELSELKDLVQQLSQEVMFLTEHSVSNVSNNQQSYINRFRII</sequence>
<feature type="coiled-coil region" evidence="1">
    <location>
        <begin position="12"/>
        <end position="76"/>
    </location>
</feature>
<evidence type="ECO:0000313" key="3">
    <source>
        <dbReference type="Proteomes" id="UP001634394"/>
    </source>
</evidence>
<comment type="caution">
    <text evidence="2">The sequence shown here is derived from an EMBL/GenBank/DDBJ whole genome shotgun (WGS) entry which is preliminary data.</text>
</comment>
<protein>
    <submittedName>
        <fullName evidence="2">Uncharacterized protein</fullName>
    </submittedName>
</protein>
<proteinExistence type="predicted"/>
<keyword evidence="3" id="KW-1185">Reference proteome</keyword>
<name>A0ABD3WTR9_SINWO</name>
<dbReference type="EMBL" id="JBJQND010000005">
    <property type="protein sequence ID" value="KAL3876761.1"/>
    <property type="molecule type" value="Genomic_DNA"/>
</dbReference>
<organism evidence="2 3">
    <name type="scientific">Sinanodonta woodiana</name>
    <name type="common">Chinese pond mussel</name>
    <name type="synonym">Anodonta woodiana</name>
    <dbReference type="NCBI Taxonomy" id="1069815"/>
    <lineage>
        <taxon>Eukaryota</taxon>
        <taxon>Metazoa</taxon>
        <taxon>Spiralia</taxon>
        <taxon>Lophotrochozoa</taxon>
        <taxon>Mollusca</taxon>
        <taxon>Bivalvia</taxon>
        <taxon>Autobranchia</taxon>
        <taxon>Heteroconchia</taxon>
        <taxon>Palaeoheterodonta</taxon>
        <taxon>Unionida</taxon>
        <taxon>Unionoidea</taxon>
        <taxon>Unionidae</taxon>
        <taxon>Unioninae</taxon>
        <taxon>Sinanodonta</taxon>
    </lineage>
</organism>
<dbReference type="AlphaFoldDB" id="A0ABD3WTR9"/>
<gene>
    <name evidence="2" type="ORF">ACJMK2_034557</name>
</gene>